<proteinExistence type="predicted"/>
<organism evidence="2">
    <name type="scientific">Perkinsus marinus (strain ATCC 50983 / TXsc)</name>
    <dbReference type="NCBI Taxonomy" id="423536"/>
    <lineage>
        <taxon>Eukaryota</taxon>
        <taxon>Sar</taxon>
        <taxon>Alveolata</taxon>
        <taxon>Perkinsozoa</taxon>
        <taxon>Perkinsea</taxon>
        <taxon>Perkinsida</taxon>
        <taxon>Perkinsidae</taxon>
        <taxon>Perkinsus</taxon>
    </lineage>
</organism>
<reference evidence="1 2" key="1">
    <citation type="submission" date="2008-07" db="EMBL/GenBank/DDBJ databases">
        <authorList>
            <person name="El-Sayed N."/>
            <person name="Caler E."/>
            <person name="Inman J."/>
            <person name="Amedeo P."/>
            <person name="Hass B."/>
            <person name="Wortman J."/>
        </authorList>
    </citation>
    <scope>NUCLEOTIDE SEQUENCE [LARGE SCALE GENOMIC DNA]</scope>
    <source>
        <strain evidence="2">ATCC 50983 / TXsc</strain>
    </source>
</reference>
<name>C5L9E1_PERM5</name>
<dbReference type="InParanoid" id="C5L9E1"/>
<dbReference type="GeneID" id="9056174"/>
<sequence>MASSSPKSIINDKSVIYPTIKNGGNQEEATPIFTQDGLDGYRYLVWGSQVGTEDHNKLIH</sequence>
<dbReference type="AlphaFoldDB" id="C5L9E1"/>
<dbReference type="Proteomes" id="UP000007800">
    <property type="component" value="Unassembled WGS sequence"/>
</dbReference>
<accession>C5L9E1</accession>
<gene>
    <name evidence="1" type="ORF">Pmar_PMAR027281</name>
</gene>
<dbReference type="EMBL" id="GG680444">
    <property type="protein sequence ID" value="EER06652.1"/>
    <property type="molecule type" value="Genomic_DNA"/>
</dbReference>
<evidence type="ECO:0000313" key="2">
    <source>
        <dbReference type="Proteomes" id="UP000007800"/>
    </source>
</evidence>
<evidence type="ECO:0000313" key="1">
    <source>
        <dbReference type="EMBL" id="EER06652.1"/>
    </source>
</evidence>
<protein>
    <submittedName>
        <fullName evidence="1">Uncharacterized protein</fullName>
    </submittedName>
</protein>
<dbReference type="RefSeq" id="XP_002774836.1">
    <property type="nucleotide sequence ID" value="XM_002774790.1"/>
</dbReference>
<feature type="non-terminal residue" evidence="1">
    <location>
        <position position="60"/>
    </location>
</feature>
<keyword evidence="2" id="KW-1185">Reference proteome</keyword>